<reference evidence="2 3" key="1">
    <citation type="submission" date="2024-09" db="EMBL/GenBank/DDBJ databases">
        <authorList>
            <person name="Sun Q."/>
            <person name="Mori K."/>
        </authorList>
    </citation>
    <scope>NUCLEOTIDE SEQUENCE [LARGE SCALE GENOMIC DNA]</scope>
    <source>
        <strain evidence="2 3">CECT 7682</strain>
    </source>
</reference>
<dbReference type="SUPFAM" id="SSF51206">
    <property type="entry name" value="cAMP-binding domain-like"/>
    <property type="match status" value="1"/>
</dbReference>
<feature type="domain" description="Cyclic nucleotide-binding" evidence="1">
    <location>
        <begin position="15"/>
        <end position="115"/>
    </location>
</feature>
<protein>
    <submittedName>
        <fullName evidence="2">Crp/Fnr family transcriptional regulator</fullName>
    </submittedName>
</protein>
<dbReference type="CDD" id="cd00038">
    <property type="entry name" value="CAP_ED"/>
    <property type="match status" value="1"/>
</dbReference>
<gene>
    <name evidence="2" type="ORF">ACFFUR_06235</name>
</gene>
<dbReference type="InterPro" id="IPR014710">
    <property type="entry name" value="RmlC-like_jellyroll"/>
</dbReference>
<dbReference type="PROSITE" id="PS50042">
    <property type="entry name" value="CNMP_BINDING_3"/>
    <property type="match status" value="1"/>
</dbReference>
<dbReference type="RefSeq" id="WP_290246643.1">
    <property type="nucleotide sequence ID" value="NZ_JAUFQT010000001.1"/>
</dbReference>
<dbReference type="Pfam" id="PF00027">
    <property type="entry name" value="cNMP_binding"/>
    <property type="match status" value="1"/>
</dbReference>
<evidence type="ECO:0000259" key="1">
    <source>
        <dbReference type="PROSITE" id="PS50042"/>
    </source>
</evidence>
<dbReference type="EMBL" id="JBHMEW010000048">
    <property type="protein sequence ID" value="MFB9211395.1"/>
    <property type="molecule type" value="Genomic_DNA"/>
</dbReference>
<evidence type="ECO:0000313" key="2">
    <source>
        <dbReference type="EMBL" id="MFB9211395.1"/>
    </source>
</evidence>
<dbReference type="Proteomes" id="UP001589654">
    <property type="component" value="Unassembled WGS sequence"/>
</dbReference>
<dbReference type="Gene3D" id="2.60.120.10">
    <property type="entry name" value="Jelly Rolls"/>
    <property type="match status" value="1"/>
</dbReference>
<dbReference type="InterPro" id="IPR018490">
    <property type="entry name" value="cNMP-bd_dom_sf"/>
</dbReference>
<name>A0ABV5J3M3_9BACT</name>
<sequence length="193" mass="22694">MNQELILQNIAKHISLNPSEEEVFLSLLEPKTFKRKSIVLKEGEVARYTYFVVKGCLRTYKIDLDGSLRISHFAIEEYWVSDLNSFLTQTPAVEWVDALEETEVLQLSATNLERLYKEVPKFERFFRILHQNAYGALHRRLMKNISGTAEDRYMQFCKRYPGLENRISQKQVAAYLGITPEFLSKMKRKLQYC</sequence>
<dbReference type="InterPro" id="IPR000595">
    <property type="entry name" value="cNMP-bd_dom"/>
</dbReference>
<proteinExistence type="predicted"/>
<keyword evidence="3" id="KW-1185">Reference proteome</keyword>
<evidence type="ECO:0000313" key="3">
    <source>
        <dbReference type="Proteomes" id="UP001589654"/>
    </source>
</evidence>
<accession>A0ABV5J3M3</accession>
<organism evidence="2 3">
    <name type="scientific">Echinicola jeungdonensis</name>
    <dbReference type="NCBI Taxonomy" id="709343"/>
    <lineage>
        <taxon>Bacteria</taxon>
        <taxon>Pseudomonadati</taxon>
        <taxon>Bacteroidota</taxon>
        <taxon>Cytophagia</taxon>
        <taxon>Cytophagales</taxon>
        <taxon>Cyclobacteriaceae</taxon>
        <taxon>Echinicola</taxon>
    </lineage>
</organism>
<comment type="caution">
    <text evidence="2">The sequence shown here is derived from an EMBL/GenBank/DDBJ whole genome shotgun (WGS) entry which is preliminary data.</text>
</comment>